<sequence length="768" mass="83012">MPPHCLLQAVLLLLSAWFPQARGASKLDASRLGTEYTTMPLYRTGAGTNVLQVGVGTPEVLLNLTCSTNVDFLMVTTTDCDGCVLNSPLFTTQDSSSLTTSLQALTHTFIYPIGSSNTLSIGSQLAEEILTDERGETTARPIALATKVQANDPNSRLDGNDVTLPDGTSGFWGLGVYQSTKSDSMIPSMIETNGDGSPSTVTSFTVGLDIANTTTRDGSAGTIHWGAVPDGSYVGDFNWLNANTSVAGSWGFGLDRLRVSNDVIDLSNLYGSIDPAFDQIYVPTSVAESFFAKVPDSQRDLGDTTRWNIPCDTHIDLLITIDDRQYAVDPSRLVQARDAQGRTCWSSVVAWQNGSLPEQRGEVRLGTPFLSGVYAALYYSSTAQYIGLAGKPEAINGANLAPQSDGHRNAKLAGILIGVLLGVLILLLLLCYSRNRNSFQSIWYRAIRRQQRAQMNMIVRGATLPPPPPPMMVSIPGPGVLPPMMGPPLPMRPMPMVPPSTMMGRMFGPGQGQGYGYQPVPPPYQPPMNREPNMVGNYQAAQQQPLLHNQQHSSNPAPMPQVVEHRPQGYYSPRLQPTSPSRTEGHFQPLRQQNQYHVPPTANPQPHQGQHLYDAPPPPSSRGAGGPRVKWGGIGARHTRSAGSSDRSMNDFGMMEPAHGGRSGPDGRKVRHEQLMGHYAPSQAEQSSSGAAGRNEKKRYFAWRPSQGGDSEKGEYRAVVASPRSGGGVGKSEKRRSWFGGGGGGNRSKDGERERADWDGEARGEWMS</sequence>
<dbReference type="SUPFAM" id="SSF50630">
    <property type="entry name" value="Acid proteases"/>
    <property type="match status" value="1"/>
</dbReference>
<dbReference type="PROSITE" id="PS51767">
    <property type="entry name" value="PEPTIDASE_A1"/>
    <property type="match status" value="1"/>
</dbReference>
<feature type="signal peptide" evidence="3">
    <location>
        <begin position="1"/>
        <end position="23"/>
    </location>
</feature>
<feature type="chain" id="PRO_5042535258" description="Peptidase A1 domain-containing protein" evidence="3">
    <location>
        <begin position="24"/>
        <end position="768"/>
    </location>
</feature>
<dbReference type="AlphaFoldDB" id="A0AAJ8MVL3"/>
<feature type="transmembrane region" description="Helical" evidence="2">
    <location>
        <begin position="412"/>
        <end position="432"/>
    </location>
</feature>
<proteinExistence type="predicted"/>
<protein>
    <recommendedName>
        <fullName evidence="4">Peptidase A1 domain-containing protein</fullName>
    </recommendedName>
</protein>
<gene>
    <name evidence="5" type="ORF">CI109_102121</name>
</gene>
<name>A0AAJ8MVL3_9TREE</name>
<dbReference type="InterPro" id="IPR033121">
    <property type="entry name" value="PEPTIDASE_A1"/>
</dbReference>
<evidence type="ECO:0000313" key="6">
    <source>
        <dbReference type="Proteomes" id="UP000322225"/>
    </source>
</evidence>
<dbReference type="KEGG" id="ksn:43589017"/>
<evidence type="ECO:0000256" key="1">
    <source>
        <dbReference type="SAM" id="MobiDB-lite"/>
    </source>
</evidence>
<keyword evidence="2" id="KW-0812">Transmembrane</keyword>
<feature type="region of interest" description="Disordered" evidence="1">
    <location>
        <begin position="596"/>
        <end position="768"/>
    </location>
</feature>
<evidence type="ECO:0000256" key="2">
    <source>
        <dbReference type="SAM" id="Phobius"/>
    </source>
</evidence>
<feature type="compositionally biased region" description="Basic and acidic residues" evidence="1">
    <location>
        <begin position="747"/>
        <end position="768"/>
    </location>
</feature>
<reference evidence="5" key="1">
    <citation type="submission" date="2017-08" db="EMBL/GenBank/DDBJ databases">
        <authorList>
            <person name="Cuomo C."/>
            <person name="Billmyre B."/>
            <person name="Heitman J."/>
        </authorList>
    </citation>
    <scope>NUCLEOTIDE SEQUENCE</scope>
    <source>
        <strain evidence="5">CBS 12478</strain>
    </source>
</reference>
<feature type="domain" description="Peptidase A1" evidence="4">
    <location>
        <begin position="49"/>
        <end position="389"/>
    </location>
</feature>
<feature type="compositionally biased region" description="Basic and acidic residues" evidence="1">
    <location>
        <begin position="665"/>
        <end position="675"/>
    </location>
</feature>
<accession>A0AAJ8MVL3</accession>
<keyword evidence="3" id="KW-0732">Signal</keyword>
<dbReference type="InterPro" id="IPR021109">
    <property type="entry name" value="Peptidase_aspartic_dom_sf"/>
</dbReference>
<keyword evidence="2" id="KW-1133">Transmembrane helix</keyword>
<dbReference type="GeneID" id="43589017"/>
<dbReference type="RefSeq" id="XP_031860992.2">
    <property type="nucleotide sequence ID" value="XM_032004877.2"/>
</dbReference>
<dbReference type="EMBL" id="CP144054">
    <property type="protein sequence ID" value="WWD17680.1"/>
    <property type="molecule type" value="Genomic_DNA"/>
</dbReference>
<dbReference type="Proteomes" id="UP000322225">
    <property type="component" value="Chromosome 4"/>
</dbReference>
<reference evidence="5" key="2">
    <citation type="submission" date="2024-01" db="EMBL/GenBank/DDBJ databases">
        <title>Comparative genomics of Cryptococcus and Kwoniella reveals pathogenesis evolution and contrasting modes of karyotype evolution via chromosome fusion or intercentromeric recombination.</title>
        <authorList>
            <person name="Coelho M.A."/>
            <person name="David-Palma M."/>
            <person name="Shea T."/>
            <person name="Bowers K."/>
            <person name="McGinley-Smith S."/>
            <person name="Mohammad A.W."/>
            <person name="Gnirke A."/>
            <person name="Yurkov A.M."/>
            <person name="Nowrousian M."/>
            <person name="Sun S."/>
            <person name="Cuomo C.A."/>
            <person name="Heitman J."/>
        </authorList>
    </citation>
    <scope>NUCLEOTIDE SEQUENCE</scope>
    <source>
        <strain evidence="5">CBS 12478</strain>
    </source>
</reference>
<keyword evidence="2" id="KW-0472">Membrane</keyword>
<feature type="compositionally biased region" description="Low complexity" evidence="1">
    <location>
        <begin position="680"/>
        <end position="693"/>
    </location>
</feature>
<evidence type="ECO:0000313" key="5">
    <source>
        <dbReference type="EMBL" id="WWD17680.1"/>
    </source>
</evidence>
<dbReference type="Pfam" id="PF00026">
    <property type="entry name" value="Asp"/>
    <property type="match status" value="1"/>
</dbReference>
<evidence type="ECO:0000256" key="3">
    <source>
        <dbReference type="SAM" id="SignalP"/>
    </source>
</evidence>
<organism evidence="5 6">
    <name type="scientific">Kwoniella shandongensis</name>
    <dbReference type="NCBI Taxonomy" id="1734106"/>
    <lineage>
        <taxon>Eukaryota</taxon>
        <taxon>Fungi</taxon>
        <taxon>Dikarya</taxon>
        <taxon>Basidiomycota</taxon>
        <taxon>Agaricomycotina</taxon>
        <taxon>Tremellomycetes</taxon>
        <taxon>Tremellales</taxon>
        <taxon>Cryptococcaceae</taxon>
        <taxon>Kwoniella</taxon>
    </lineage>
</organism>
<evidence type="ECO:0000259" key="4">
    <source>
        <dbReference type="PROSITE" id="PS51767"/>
    </source>
</evidence>
<keyword evidence="6" id="KW-1185">Reference proteome</keyword>
<dbReference type="Gene3D" id="2.40.70.10">
    <property type="entry name" value="Acid Proteases"/>
    <property type="match status" value="1"/>
</dbReference>